<dbReference type="InterPro" id="IPR051100">
    <property type="entry name" value="DnaJ_subfamily_B/C"/>
</dbReference>
<feature type="compositionally biased region" description="Basic and acidic residues" evidence="3">
    <location>
        <begin position="94"/>
        <end position="123"/>
    </location>
</feature>
<dbReference type="PANTHER" id="PTHR43908">
    <property type="entry name" value="AT29763P-RELATED"/>
    <property type="match status" value="1"/>
</dbReference>
<dbReference type="InterPro" id="IPR001623">
    <property type="entry name" value="DnaJ_domain"/>
</dbReference>
<dbReference type="PRINTS" id="PR00625">
    <property type="entry name" value="JDOMAIN"/>
</dbReference>
<reference evidence="5 8" key="1">
    <citation type="submission" date="2018-04" db="EMBL/GenBank/DDBJ databases">
        <title>Whole genome sequence comparison of clinical and drinking water Legionella pneumophila isolates associated with the Flint Water Crisis.</title>
        <authorList>
            <person name="Garner E."/>
            <person name="Brown C."/>
            <person name="Schwake O."/>
            <person name="Coil D."/>
            <person name="Jospin G."/>
            <person name="Eisen J."/>
            <person name="Edwards M."/>
            <person name="Pruden A."/>
        </authorList>
    </citation>
    <scope>NUCLEOTIDE SEQUENCE [LARGE SCALE GENOMIC DNA]</scope>
    <source>
        <strain evidence="5 8">Genessee03</strain>
    </source>
</reference>
<dbReference type="EMBL" id="QZWB01000002">
    <property type="protein sequence ID" value="RJT48739.1"/>
    <property type="molecule type" value="Genomic_DNA"/>
</dbReference>
<dbReference type="EMBL" id="QFGG01000014">
    <property type="protein sequence ID" value="TID39999.1"/>
    <property type="molecule type" value="Genomic_DNA"/>
</dbReference>
<evidence type="ECO:0000313" key="7">
    <source>
        <dbReference type="EMBL" id="TID39999.1"/>
    </source>
</evidence>
<organism evidence="6 9">
    <name type="scientific">Legionella taurinensis</name>
    <dbReference type="NCBI Taxonomy" id="70611"/>
    <lineage>
        <taxon>Bacteria</taxon>
        <taxon>Pseudomonadati</taxon>
        <taxon>Pseudomonadota</taxon>
        <taxon>Gammaproteobacteria</taxon>
        <taxon>Legionellales</taxon>
        <taxon>Legionellaceae</taxon>
        <taxon>Legionella</taxon>
    </lineage>
</organism>
<keyword evidence="2" id="KW-0143">Chaperone</keyword>
<proteinExistence type="predicted"/>
<sequence>MMPKKLYEILGLNTEQCSEDDLRKAYRKKALQYHPDKNRNDPSAEAKFKEVGAAYSILSDNHQRAQYDAGFIDEQGNPVQAQQRSAPRQPQPQPREEQTHRPQPQPREEQTHRPQPQSREEQTPRPQPTRRRASNQDNYDSHRFYPRPAPTYYRFYNSPSDASTFKPGPEHAPFFIYTTPTPLRTLFNLFTDFDAHLHREEKAESYRYHRGNSSAPEFISIKTHHAPSMERMIDQLIAQMILLELVSQMAPHYTSTMPHSR</sequence>
<reference evidence="6 9" key="3">
    <citation type="submission" date="2018-09" db="EMBL/GenBank/DDBJ databases">
        <title>Draft genome sequences of Legionella taurinensis isolated from water samples.</title>
        <authorList>
            <person name="Chakeri A."/>
            <person name="Allerberger F."/>
            <person name="Kundi M."/>
            <person name="Ruppitsch W."/>
            <person name="Schmid D."/>
        </authorList>
    </citation>
    <scope>NUCLEOTIDE SEQUENCE [LARGE SCALE GENOMIC DNA]</scope>
    <source>
        <strain evidence="6 9">4570-18-6</strain>
    </source>
</reference>
<evidence type="ECO:0000313" key="8">
    <source>
        <dbReference type="Proteomes" id="UP000251035"/>
    </source>
</evidence>
<feature type="domain" description="J" evidence="4">
    <location>
        <begin position="5"/>
        <end position="71"/>
    </location>
</feature>
<evidence type="ECO:0000256" key="2">
    <source>
        <dbReference type="ARBA" id="ARBA00023186"/>
    </source>
</evidence>
<reference evidence="7 10" key="2">
    <citation type="submission" date="2018-04" db="EMBL/GenBank/DDBJ databases">
        <title>Whole genome sequence comparison of clinical and drinking water Legionella pneumophila isolates.</title>
        <authorList>
            <person name="Garner E."/>
        </authorList>
    </citation>
    <scope>NUCLEOTIDE SEQUENCE [LARGE SCALE GENOMIC DNA]</scope>
    <source>
        <strain evidence="7 10">WH02</strain>
    </source>
</reference>
<evidence type="ECO:0000313" key="10">
    <source>
        <dbReference type="Proteomes" id="UP000306421"/>
    </source>
</evidence>
<dbReference type="InterPro" id="IPR018253">
    <property type="entry name" value="DnaJ_domain_CS"/>
</dbReference>
<evidence type="ECO:0000256" key="1">
    <source>
        <dbReference type="ARBA" id="ARBA00022490"/>
    </source>
</evidence>
<keyword evidence="1" id="KW-0963">Cytoplasm</keyword>
<dbReference type="EMBL" id="QCXM01000013">
    <property type="protein sequence ID" value="PUT45985.1"/>
    <property type="molecule type" value="Genomic_DNA"/>
</dbReference>
<protein>
    <recommendedName>
        <fullName evidence="4">J domain-containing protein</fullName>
    </recommendedName>
</protein>
<dbReference type="AlphaFoldDB" id="A0A3A5L6R3"/>
<dbReference type="Gene3D" id="1.10.287.110">
    <property type="entry name" value="DnaJ domain"/>
    <property type="match status" value="1"/>
</dbReference>
<dbReference type="Proteomes" id="UP000251035">
    <property type="component" value="Unassembled WGS sequence"/>
</dbReference>
<evidence type="ECO:0000313" key="9">
    <source>
        <dbReference type="Proteomes" id="UP000270757"/>
    </source>
</evidence>
<evidence type="ECO:0000256" key="3">
    <source>
        <dbReference type="SAM" id="MobiDB-lite"/>
    </source>
</evidence>
<dbReference type="Proteomes" id="UP000270757">
    <property type="component" value="Unassembled WGS sequence"/>
</dbReference>
<comment type="caution">
    <text evidence="6">The sequence shown here is derived from an EMBL/GenBank/DDBJ whole genome shotgun (WGS) entry which is preliminary data.</text>
</comment>
<dbReference type="CDD" id="cd06257">
    <property type="entry name" value="DnaJ"/>
    <property type="match status" value="1"/>
</dbReference>
<dbReference type="Proteomes" id="UP000306421">
    <property type="component" value="Unassembled WGS sequence"/>
</dbReference>
<dbReference type="PROSITE" id="PS50076">
    <property type="entry name" value="DNAJ_2"/>
    <property type="match status" value="1"/>
</dbReference>
<dbReference type="Pfam" id="PF00226">
    <property type="entry name" value="DnaJ"/>
    <property type="match status" value="1"/>
</dbReference>
<gene>
    <name evidence="6" type="ORF">D6J04_03145</name>
    <name evidence="5" type="ORF">DB745_11805</name>
    <name evidence="7" type="ORF">DIZ81_12940</name>
</gene>
<dbReference type="SMART" id="SM00271">
    <property type="entry name" value="DnaJ"/>
    <property type="match status" value="1"/>
</dbReference>
<feature type="region of interest" description="Disordered" evidence="3">
    <location>
        <begin position="78"/>
        <end position="146"/>
    </location>
</feature>
<evidence type="ECO:0000313" key="5">
    <source>
        <dbReference type="EMBL" id="PUT45985.1"/>
    </source>
</evidence>
<dbReference type="SUPFAM" id="SSF46565">
    <property type="entry name" value="Chaperone J-domain"/>
    <property type="match status" value="1"/>
</dbReference>
<evidence type="ECO:0000259" key="4">
    <source>
        <dbReference type="PROSITE" id="PS50076"/>
    </source>
</evidence>
<name>A0A3A5L6R3_9GAMM</name>
<dbReference type="PROSITE" id="PS00636">
    <property type="entry name" value="DNAJ_1"/>
    <property type="match status" value="1"/>
</dbReference>
<dbReference type="OrthoDB" id="9779889at2"/>
<evidence type="ECO:0000313" key="6">
    <source>
        <dbReference type="EMBL" id="RJT48739.1"/>
    </source>
</evidence>
<keyword evidence="8" id="KW-1185">Reference proteome</keyword>
<dbReference type="InterPro" id="IPR036869">
    <property type="entry name" value="J_dom_sf"/>
</dbReference>
<accession>A0A3A5L6R3</accession>
<dbReference type="RefSeq" id="WP_108294745.1">
    <property type="nucleotide sequence ID" value="NZ_JAWVLH010000001.1"/>
</dbReference>